<sequence length="353" mass="39385">SLVPSTSSPTLAPSVGKAFVVGPGYAPIPWKLVAKITSGAFNELADLLAENIRAQESEPHTYLDGKLLVAPAKKRVVEITDILTWIQAFTIYQWIFCSTYPSRWQETTQYKLLILQTASQSPGAAWLNYDTAFRKDAAASLLADWSKMNLDLYNFHTLPPHSTSLPHTSASSNVPPERSFDPIQYCRSWNDGACRWSLGQCCYRHACERCDAMVEVLWSGTSRDSNLMVLLRHLSLLAARHTFVFTARHVPGKSNAIANAISRFEFQRFHQLAPYASPTATSVPPWVLDQLPFIDFCTLNGYVSSNGSLLPTSEQTLLRFCSHLADRLHHSSIKVYLSAVRSLHIDQGFPDPL</sequence>
<evidence type="ECO:0008006" key="4">
    <source>
        <dbReference type="Google" id="ProtNLM"/>
    </source>
</evidence>
<feature type="non-terminal residue" evidence="2">
    <location>
        <position position="353"/>
    </location>
</feature>
<reference evidence="2 3" key="1">
    <citation type="submission" date="2022-05" db="EMBL/GenBank/DDBJ databases">
        <authorList>
            <consortium name="Genoscope - CEA"/>
            <person name="William W."/>
        </authorList>
    </citation>
    <scope>NUCLEOTIDE SEQUENCE [LARGE SCALE GENOMIC DNA]</scope>
</reference>
<organism evidence="2 3">
    <name type="scientific">Porites lobata</name>
    <dbReference type="NCBI Taxonomy" id="104759"/>
    <lineage>
        <taxon>Eukaryota</taxon>
        <taxon>Metazoa</taxon>
        <taxon>Cnidaria</taxon>
        <taxon>Anthozoa</taxon>
        <taxon>Hexacorallia</taxon>
        <taxon>Scleractinia</taxon>
        <taxon>Fungiina</taxon>
        <taxon>Poritidae</taxon>
        <taxon>Porites</taxon>
    </lineage>
</organism>
<gene>
    <name evidence="2" type="ORF">PLOB_00005694</name>
</gene>
<dbReference type="InterPro" id="IPR010998">
    <property type="entry name" value="Integrase_recombinase_N"/>
</dbReference>
<evidence type="ECO:0000313" key="3">
    <source>
        <dbReference type="Proteomes" id="UP001159405"/>
    </source>
</evidence>
<feature type="non-terminal residue" evidence="2">
    <location>
        <position position="1"/>
    </location>
</feature>
<dbReference type="Gene3D" id="1.10.150.130">
    <property type="match status" value="1"/>
</dbReference>
<protein>
    <recommendedName>
        <fullName evidence="4">C3H1-type domain-containing protein</fullName>
    </recommendedName>
</protein>
<dbReference type="EMBL" id="CALNXK010000125">
    <property type="protein sequence ID" value="CAH3163205.1"/>
    <property type="molecule type" value="Genomic_DNA"/>
</dbReference>
<name>A0ABN8QEV7_9CNID</name>
<accession>A0ABN8QEV7</accession>
<comment type="caution">
    <text evidence="2">The sequence shown here is derived from an EMBL/GenBank/DDBJ whole genome shotgun (WGS) entry which is preliminary data.</text>
</comment>
<dbReference type="PANTHER" id="PTHR35558:SF1">
    <property type="entry name" value="ENDONUCLEASE_EXONUCLEASE_PHOSPHATASE DOMAIN-CONTAINING PROTEIN"/>
    <property type="match status" value="1"/>
</dbReference>
<evidence type="ECO:0000256" key="1">
    <source>
        <dbReference type="ARBA" id="ARBA00023125"/>
    </source>
</evidence>
<keyword evidence="1" id="KW-0238">DNA-binding</keyword>
<proteinExistence type="predicted"/>
<dbReference type="PANTHER" id="PTHR35558">
    <property type="entry name" value="SGNH_HYDRO DOMAIN-CONTAINING PROTEIN"/>
    <property type="match status" value="1"/>
</dbReference>
<keyword evidence="3" id="KW-1185">Reference proteome</keyword>
<dbReference type="SUPFAM" id="SSF47823">
    <property type="entry name" value="lambda integrase-like, N-terminal domain"/>
    <property type="match status" value="1"/>
</dbReference>
<dbReference type="Proteomes" id="UP001159405">
    <property type="component" value="Unassembled WGS sequence"/>
</dbReference>
<evidence type="ECO:0000313" key="2">
    <source>
        <dbReference type="EMBL" id="CAH3163205.1"/>
    </source>
</evidence>